<evidence type="ECO:0000313" key="2">
    <source>
        <dbReference type="EMBL" id="CAE0407249.1"/>
    </source>
</evidence>
<feature type="compositionally biased region" description="Polar residues" evidence="1">
    <location>
        <begin position="1"/>
        <end position="12"/>
    </location>
</feature>
<organism evidence="2">
    <name type="scientific">Amphora coffeiformis</name>
    <dbReference type="NCBI Taxonomy" id="265554"/>
    <lineage>
        <taxon>Eukaryota</taxon>
        <taxon>Sar</taxon>
        <taxon>Stramenopiles</taxon>
        <taxon>Ochrophyta</taxon>
        <taxon>Bacillariophyta</taxon>
        <taxon>Bacillariophyceae</taxon>
        <taxon>Bacillariophycidae</taxon>
        <taxon>Thalassiophysales</taxon>
        <taxon>Catenulaceae</taxon>
        <taxon>Amphora</taxon>
    </lineage>
</organism>
<name>A0A7S3P274_9STRA</name>
<dbReference type="EMBL" id="HBIM01005964">
    <property type="protein sequence ID" value="CAE0407249.1"/>
    <property type="molecule type" value="Transcribed_RNA"/>
</dbReference>
<feature type="region of interest" description="Disordered" evidence="1">
    <location>
        <begin position="203"/>
        <end position="246"/>
    </location>
</feature>
<accession>A0A7S3P274</accession>
<feature type="compositionally biased region" description="Low complexity" evidence="1">
    <location>
        <begin position="17"/>
        <end position="37"/>
    </location>
</feature>
<gene>
    <name evidence="2" type="ORF">ACOF00016_LOCUS5076</name>
</gene>
<sequence>MVSLVDPTTSVEETAKSSNSTSSSPTTTTTTTTSTTSGPNNEIGVLDEKEDDDIPIIHRVNTFTTGNLSNFLQVQHDDYITAKQLTPSAYDRFLKKRFGRPFSTTEQDHSVKLPPRSTMTDDATTTTTITTTTTLLEEKDVEATDNDTTTYFHGAYAKVRQQLDYSYHTHYRKERQWLHDAIIEDCLLKHQLLDDTAYYQTQKTPNPTIATEGETNTTNPQSSSTTSSSHSLSSSSSSSFSTTTTTQQPLHVPPSWYWMSGILVLFGAATLSAPAAVWPEIQLTLTRVLSLQALTQVLAYLGSSGHALRYVNVLWITHLLAQQPALMQALREHVWPVVASTTKKLLFAEAWVFVWKQVEDVWRVLWGGTKNSSTSANSTAQEKSNDDDTHVARQSWAQQMYGQILQTFHKGGPKFVKALLKKHVEDFIFQILSKGVTYAKEATFG</sequence>
<protein>
    <submittedName>
        <fullName evidence="2">Uncharacterized protein</fullName>
    </submittedName>
</protein>
<feature type="region of interest" description="Disordered" evidence="1">
    <location>
        <begin position="1"/>
        <end position="50"/>
    </location>
</feature>
<feature type="compositionally biased region" description="Low complexity" evidence="1">
    <location>
        <begin position="222"/>
        <end position="246"/>
    </location>
</feature>
<dbReference type="AlphaFoldDB" id="A0A7S3P274"/>
<reference evidence="2" key="1">
    <citation type="submission" date="2021-01" db="EMBL/GenBank/DDBJ databases">
        <authorList>
            <person name="Corre E."/>
            <person name="Pelletier E."/>
            <person name="Niang G."/>
            <person name="Scheremetjew M."/>
            <person name="Finn R."/>
            <person name="Kale V."/>
            <person name="Holt S."/>
            <person name="Cochrane G."/>
            <person name="Meng A."/>
            <person name="Brown T."/>
            <person name="Cohen L."/>
        </authorList>
    </citation>
    <scope>NUCLEOTIDE SEQUENCE</scope>
    <source>
        <strain evidence="2">CCMP127</strain>
    </source>
</reference>
<feature type="compositionally biased region" description="Polar residues" evidence="1">
    <location>
        <begin position="203"/>
        <end position="221"/>
    </location>
</feature>
<proteinExistence type="predicted"/>
<evidence type="ECO:0000256" key="1">
    <source>
        <dbReference type="SAM" id="MobiDB-lite"/>
    </source>
</evidence>